<keyword evidence="2" id="KW-0472">Membrane</keyword>
<keyword evidence="2" id="KW-1133">Transmembrane helix</keyword>
<dbReference type="InterPro" id="IPR005754">
    <property type="entry name" value="Sortase"/>
</dbReference>
<evidence type="ECO:0000313" key="3">
    <source>
        <dbReference type="EMBL" id="PIZ46842.1"/>
    </source>
</evidence>
<dbReference type="NCBIfam" id="TIGR01076">
    <property type="entry name" value="sortase_fam"/>
    <property type="match status" value="1"/>
</dbReference>
<name>A0A2M7TJP8_UNCKA</name>
<proteinExistence type="predicted"/>
<dbReference type="SUPFAM" id="SSF63817">
    <property type="entry name" value="Sortase"/>
    <property type="match status" value="1"/>
</dbReference>
<dbReference type="InterPro" id="IPR023365">
    <property type="entry name" value="Sortase_dom-sf"/>
</dbReference>
<dbReference type="Proteomes" id="UP000228920">
    <property type="component" value="Unassembled WGS sequence"/>
</dbReference>
<evidence type="ECO:0000256" key="1">
    <source>
        <dbReference type="ARBA" id="ARBA00022801"/>
    </source>
</evidence>
<dbReference type="EMBL" id="PFNL01000077">
    <property type="protein sequence ID" value="PIZ46842.1"/>
    <property type="molecule type" value="Genomic_DNA"/>
</dbReference>
<dbReference type="Pfam" id="PF04203">
    <property type="entry name" value="Sortase"/>
    <property type="match status" value="1"/>
</dbReference>
<sequence length="191" mass="21409">MKGIHKIFNDILSVVTILLGIYLISSPFVPEILYRINPPTVTDIVPIPTLPSTENDIPLYDIPNTLEIPKIGIQTTVIDSENSNSLNQGIWKLPYSSTPDKGGNTVMVGHRFQYTTGPNTFYLLDKLSIGDEISVYWNKIKYRYSVSHISIVEPTQLEIEAATDYPILTLYTCTPLWTAKNRLVVVATPIL</sequence>
<evidence type="ECO:0000256" key="2">
    <source>
        <dbReference type="SAM" id="Phobius"/>
    </source>
</evidence>
<accession>A0A2M7TJP8</accession>
<protein>
    <recommendedName>
        <fullName evidence="5">Sortase</fullName>
    </recommendedName>
</protein>
<keyword evidence="2" id="KW-0812">Transmembrane</keyword>
<comment type="caution">
    <text evidence="3">The sequence shown here is derived from an EMBL/GenBank/DDBJ whole genome shotgun (WGS) entry which is preliminary data.</text>
</comment>
<organism evidence="3 4">
    <name type="scientific">candidate division WWE3 bacterium CG_4_10_14_0_2_um_filter_41_14</name>
    <dbReference type="NCBI Taxonomy" id="1975072"/>
    <lineage>
        <taxon>Bacteria</taxon>
        <taxon>Katanobacteria</taxon>
    </lineage>
</organism>
<dbReference type="GO" id="GO:0016787">
    <property type="term" value="F:hydrolase activity"/>
    <property type="evidence" value="ECO:0007669"/>
    <property type="project" value="UniProtKB-KW"/>
</dbReference>
<evidence type="ECO:0000313" key="4">
    <source>
        <dbReference type="Proteomes" id="UP000228920"/>
    </source>
</evidence>
<feature type="transmembrane region" description="Helical" evidence="2">
    <location>
        <begin position="7"/>
        <end position="25"/>
    </location>
</feature>
<dbReference type="InterPro" id="IPR042003">
    <property type="entry name" value="Sortase_E"/>
</dbReference>
<gene>
    <name evidence="3" type="ORF">COY32_02715</name>
</gene>
<evidence type="ECO:0008006" key="5">
    <source>
        <dbReference type="Google" id="ProtNLM"/>
    </source>
</evidence>
<keyword evidence="1" id="KW-0378">Hydrolase</keyword>
<dbReference type="AlphaFoldDB" id="A0A2M7TJP8"/>
<dbReference type="CDD" id="cd05830">
    <property type="entry name" value="Sortase_E"/>
    <property type="match status" value="1"/>
</dbReference>
<reference evidence="4" key="1">
    <citation type="submission" date="2017-09" db="EMBL/GenBank/DDBJ databases">
        <title>Depth-based differentiation of microbial function through sediment-hosted aquifers and enrichment of novel symbionts in the deep terrestrial subsurface.</title>
        <authorList>
            <person name="Probst A.J."/>
            <person name="Ladd B."/>
            <person name="Jarett J.K."/>
            <person name="Geller-Mcgrath D.E."/>
            <person name="Sieber C.M.K."/>
            <person name="Emerson J.B."/>
            <person name="Anantharaman K."/>
            <person name="Thomas B.C."/>
            <person name="Malmstrom R."/>
            <person name="Stieglmeier M."/>
            <person name="Klingl A."/>
            <person name="Woyke T."/>
            <person name="Ryan C.M."/>
            <person name="Banfield J.F."/>
        </authorList>
    </citation>
    <scope>NUCLEOTIDE SEQUENCE [LARGE SCALE GENOMIC DNA]</scope>
</reference>
<dbReference type="Gene3D" id="2.40.260.10">
    <property type="entry name" value="Sortase"/>
    <property type="match status" value="1"/>
</dbReference>